<keyword evidence="3" id="KW-1185">Reference proteome</keyword>
<reference evidence="2 3" key="1">
    <citation type="submission" date="2024-09" db="EMBL/GenBank/DDBJ databases">
        <authorList>
            <consortium name="All-Russian atlas of soil microorganisms"/>
            <consortium name="as a basis for the search for new antimicrobial producers and enzymes with unique properties"/>
            <person name="Sokolova E.A."/>
            <person name="Voronina E.N."/>
        </authorList>
    </citation>
    <scope>NUCLEOTIDE SEQUENCE [LARGE SCALE GENOMIC DNA]</scope>
    <source>
        <strain evidence="2 3">AF-22b-331.1</strain>
    </source>
</reference>
<comment type="caution">
    <text evidence="2">The sequence shown here is derived from an EMBL/GenBank/DDBJ whole genome shotgun (WGS) entry which is preliminary data.</text>
</comment>
<dbReference type="EMBL" id="JBHGCJ010000013">
    <property type="protein sequence ID" value="MFG6110646.1"/>
    <property type="molecule type" value="Genomic_DNA"/>
</dbReference>
<gene>
    <name evidence="2" type="ORF">ACEU0G_000524</name>
</gene>
<evidence type="ECO:0000313" key="3">
    <source>
        <dbReference type="Proteomes" id="UP001605261"/>
    </source>
</evidence>
<sequence>MNTPALLPQLEAEITALRQQLAAFRFDLSGKDWLTVEEAAHYCGVSRSQFDSKIAEYGIEPRNFMGKKLYEKAGLHRAIHDASPWARTATSGLAPAPSSPGPSEALARLARYERKRAPTMGRRK</sequence>
<feature type="region of interest" description="Disordered" evidence="1">
    <location>
        <begin position="88"/>
        <end position="124"/>
    </location>
</feature>
<proteinExistence type="predicted"/>
<dbReference type="Proteomes" id="UP001605261">
    <property type="component" value="Unassembled WGS sequence"/>
</dbReference>
<protein>
    <recommendedName>
        <fullName evidence="4">DNA-binding protein</fullName>
    </recommendedName>
</protein>
<evidence type="ECO:0000313" key="2">
    <source>
        <dbReference type="EMBL" id="MFG6110646.1"/>
    </source>
</evidence>
<name>A0ABW7D2D2_9GAMM</name>
<evidence type="ECO:0008006" key="4">
    <source>
        <dbReference type="Google" id="ProtNLM"/>
    </source>
</evidence>
<feature type="compositionally biased region" description="Low complexity" evidence="1">
    <location>
        <begin position="91"/>
        <end position="107"/>
    </location>
</feature>
<evidence type="ECO:0000256" key="1">
    <source>
        <dbReference type="SAM" id="MobiDB-lite"/>
    </source>
</evidence>
<organism evidence="2 3">
    <name type="scientific">Stenotrophomonas nematodicola</name>
    <dbReference type="NCBI Taxonomy" id="2656746"/>
    <lineage>
        <taxon>Bacteria</taxon>
        <taxon>Pseudomonadati</taxon>
        <taxon>Pseudomonadota</taxon>
        <taxon>Gammaproteobacteria</taxon>
        <taxon>Lysobacterales</taxon>
        <taxon>Lysobacteraceae</taxon>
        <taxon>Stenotrophomonas</taxon>
    </lineage>
</organism>
<dbReference type="RefSeq" id="WP_394164196.1">
    <property type="nucleotide sequence ID" value="NZ_JBHGCJ010000013.1"/>
</dbReference>
<accession>A0ABW7D2D2</accession>